<dbReference type="SUPFAM" id="SSF50729">
    <property type="entry name" value="PH domain-like"/>
    <property type="match status" value="1"/>
</dbReference>
<gene>
    <name evidence="12" type="ORF">SISSUDRAFT_1016764</name>
</gene>
<dbReference type="OrthoDB" id="26740at2759"/>
<evidence type="ECO:0000256" key="9">
    <source>
        <dbReference type="SAM" id="MobiDB-lite"/>
    </source>
</evidence>
<evidence type="ECO:0000256" key="2">
    <source>
        <dbReference type="ARBA" id="ARBA00022448"/>
    </source>
</evidence>
<feature type="compositionally biased region" description="Low complexity" evidence="9">
    <location>
        <begin position="865"/>
        <end position="875"/>
    </location>
</feature>
<dbReference type="InterPro" id="IPR011993">
    <property type="entry name" value="PH-like_dom_sf"/>
</dbReference>
<dbReference type="CDD" id="cd00821">
    <property type="entry name" value="PH"/>
    <property type="match status" value="1"/>
</dbReference>
<dbReference type="GO" id="GO:0008289">
    <property type="term" value="F:lipid binding"/>
    <property type="evidence" value="ECO:0007669"/>
    <property type="project" value="UniProtKB-KW"/>
</dbReference>
<keyword evidence="8 10" id="KW-0472">Membrane</keyword>
<organism evidence="12 13">
    <name type="scientific">Sistotremastrum suecicum HHB10207 ss-3</name>
    <dbReference type="NCBI Taxonomy" id="1314776"/>
    <lineage>
        <taxon>Eukaryota</taxon>
        <taxon>Fungi</taxon>
        <taxon>Dikarya</taxon>
        <taxon>Basidiomycota</taxon>
        <taxon>Agaricomycotina</taxon>
        <taxon>Agaricomycetes</taxon>
        <taxon>Sistotremastrales</taxon>
        <taxon>Sistotremastraceae</taxon>
        <taxon>Sistotremastrum</taxon>
    </lineage>
</organism>
<comment type="subcellular location">
    <subcellularLocation>
        <location evidence="1">Endoplasmic reticulum membrane</location>
    </subcellularLocation>
</comment>
<keyword evidence="3 10" id="KW-0812">Transmembrane</keyword>
<dbReference type="GO" id="GO:0005789">
    <property type="term" value="C:endoplasmic reticulum membrane"/>
    <property type="evidence" value="ECO:0007669"/>
    <property type="project" value="UniProtKB-SubCell"/>
</dbReference>
<feature type="compositionally biased region" description="Basic and acidic residues" evidence="9">
    <location>
        <begin position="631"/>
        <end position="640"/>
    </location>
</feature>
<evidence type="ECO:0000256" key="4">
    <source>
        <dbReference type="ARBA" id="ARBA00022824"/>
    </source>
</evidence>
<feature type="region of interest" description="Disordered" evidence="9">
    <location>
        <begin position="697"/>
        <end position="922"/>
    </location>
</feature>
<evidence type="ECO:0000259" key="11">
    <source>
        <dbReference type="PROSITE" id="PS51847"/>
    </source>
</evidence>
<dbReference type="Gene3D" id="2.30.29.30">
    <property type="entry name" value="Pleckstrin-homology domain (PH domain)/Phosphotyrosine-binding domain (PTB)"/>
    <property type="match status" value="1"/>
</dbReference>
<dbReference type="PROSITE" id="PS51847">
    <property type="entry name" value="SMP"/>
    <property type="match status" value="1"/>
</dbReference>
<feature type="compositionally biased region" description="Low complexity" evidence="9">
    <location>
        <begin position="823"/>
        <end position="838"/>
    </location>
</feature>
<name>A0A166GQ24_9AGAM</name>
<dbReference type="GO" id="GO:1990456">
    <property type="term" value="P:mitochondrion-endoplasmic reticulum membrane tethering"/>
    <property type="evidence" value="ECO:0007669"/>
    <property type="project" value="TreeGrafter"/>
</dbReference>
<feature type="region of interest" description="Disordered" evidence="9">
    <location>
        <begin position="423"/>
        <end position="679"/>
    </location>
</feature>
<keyword evidence="4" id="KW-0256">Endoplasmic reticulum</keyword>
<feature type="compositionally biased region" description="Pro residues" evidence="9">
    <location>
        <begin position="839"/>
        <end position="848"/>
    </location>
</feature>
<evidence type="ECO:0000256" key="8">
    <source>
        <dbReference type="ARBA" id="ARBA00023136"/>
    </source>
</evidence>
<feature type="compositionally biased region" description="Low complexity" evidence="9">
    <location>
        <begin position="492"/>
        <end position="502"/>
    </location>
</feature>
<feature type="compositionally biased region" description="Polar residues" evidence="9">
    <location>
        <begin position="953"/>
        <end position="964"/>
    </location>
</feature>
<dbReference type="STRING" id="1314776.A0A166GQ24"/>
<evidence type="ECO:0000313" key="13">
    <source>
        <dbReference type="Proteomes" id="UP000076798"/>
    </source>
</evidence>
<feature type="compositionally biased region" description="Low complexity" evidence="9">
    <location>
        <begin position="513"/>
        <end position="522"/>
    </location>
</feature>
<dbReference type="InterPro" id="IPR031468">
    <property type="entry name" value="SMP_LBD"/>
</dbReference>
<dbReference type="EMBL" id="KV428017">
    <property type="protein sequence ID" value="KZT41898.1"/>
    <property type="molecule type" value="Genomic_DNA"/>
</dbReference>
<sequence>MFKAVVVAYVVGGITFIPLVVLLLIVYTAYTSVPVPPPPRKVVDPPRILEDLKLKVYLTVRRTPQSTIPTDSSYSFRSLLSSPNPQKPKEQFWLVLKGRTLYLYEDEACVECNDVINLSSWQVTIWPSPGLLEGELFSKRNAIQLSKEDEQPFYIFFTSPLQMEEVYHALLHASSPPIAQSIETVFNPAHLSEFISTLDFTPDPLPTRWTNALIARLFFAYYRTTSLEQFILFRINKKLSKIKRPAWLTELRVPKVDVGVTPPMISKPMLKNLTKEGEAAVELGFHYNGEFRITVEATATFSLPTLTTGATARTYAVKMVLAVVLKSLTGNLLLLIKPPPSNRIWYAFTSAPTVQMSVEPVVSDRQIKWNLVLSTIESKLREVILESVVLPNMDDIPFFNTAEGHLAHRGGIWGDAARGAPADALPSVTHPNIPPSDSTSSLPEVAADDSESLAPGSSSEVLTASATSNDSGTTARRRSWFGGARRGSVGDAASLAASMASSGENEERGRKTSSASSTMGSSDRGHATEVARSSRATSAPPVAADVITDESPPSHSPDRDNRLPSEASTLEPSTARPRTISSSSQGAPGVDITGTSFPSSSSSTSSSPPSRRERSTSVSSTGSRAVFSSPESKRSRGRDESDMDDSEDHSDIDKTTASNTLTNQSGTTGGTFLSSLRSRNIKVDKELLSTQAKEALKKWNTGWNARKKDGISSSFFGRGSGGKPTAGSDGSDTRHAEDPFLDESNHPHPANFEEIRERVKERERTTSSTAPPPPLPPRTSSLIPNSSRPIDIPKSQEATRSEDGSVPGSKESHDLGSAKQRLSAHSRIMSSSSSTHSIPSPPQPPSLTSPPRTTTAISPPRPDISSAQAASTSSAPLPRIVVNGNSPNAAKSTIPLPGSSSPELPNPPSVPIHRTQPSASQIPRMTIPGIHASHKGEVMAIASPPAPEPVANHLSQEGNHNHNNLVGGISSGVWKAFASRSSVNAGTNSSATSSNGSAKPTPPPLPARKQSTASSGSTISNTPPAIPARPSPAAGSPSSSLLTSPSQTPIADDLPEARSQDNSKGSTSDLNLAASRASEVLKQLQQRDEVRRPAQDQPDLGTSQANGAPRIEETILLVAEPEPTYHEEAKS</sequence>
<evidence type="ECO:0000256" key="10">
    <source>
        <dbReference type="SAM" id="Phobius"/>
    </source>
</evidence>
<dbReference type="Proteomes" id="UP000076798">
    <property type="component" value="Unassembled WGS sequence"/>
</dbReference>
<feature type="compositionally biased region" description="Polar residues" evidence="9">
    <location>
        <begin position="1009"/>
        <end position="1022"/>
    </location>
</feature>
<keyword evidence="6" id="KW-0445">Lipid transport</keyword>
<evidence type="ECO:0000256" key="1">
    <source>
        <dbReference type="ARBA" id="ARBA00004586"/>
    </source>
</evidence>
<keyword evidence="13" id="KW-1185">Reference proteome</keyword>
<evidence type="ECO:0000256" key="5">
    <source>
        <dbReference type="ARBA" id="ARBA00022989"/>
    </source>
</evidence>
<dbReference type="CDD" id="cd21675">
    <property type="entry name" value="SMP_TEX2"/>
    <property type="match status" value="1"/>
</dbReference>
<feature type="region of interest" description="Disordered" evidence="9">
    <location>
        <begin position="980"/>
        <end position="1110"/>
    </location>
</feature>
<feature type="compositionally biased region" description="Low complexity" evidence="9">
    <location>
        <begin position="981"/>
        <end position="998"/>
    </location>
</feature>
<dbReference type="GO" id="GO:0032865">
    <property type="term" value="C:ERMES complex"/>
    <property type="evidence" value="ECO:0007669"/>
    <property type="project" value="TreeGrafter"/>
</dbReference>
<feature type="compositionally biased region" description="Polar residues" evidence="9">
    <location>
        <begin position="455"/>
        <end position="474"/>
    </location>
</feature>
<dbReference type="PANTHER" id="PTHR13466:SF19">
    <property type="entry name" value="NUCLEUS-VACUOLE JUNCTION PROTEIN 2"/>
    <property type="match status" value="1"/>
</dbReference>
<feature type="transmembrane region" description="Helical" evidence="10">
    <location>
        <begin position="7"/>
        <end position="30"/>
    </location>
</feature>
<protein>
    <recommendedName>
        <fullName evidence="11">SMP-LTD domain-containing protein</fullName>
    </recommendedName>
</protein>
<evidence type="ECO:0000256" key="6">
    <source>
        <dbReference type="ARBA" id="ARBA00023055"/>
    </source>
</evidence>
<accession>A0A166GQ24</accession>
<feature type="region of interest" description="Disordered" evidence="9">
    <location>
        <begin position="942"/>
        <end position="968"/>
    </location>
</feature>
<evidence type="ECO:0000256" key="3">
    <source>
        <dbReference type="ARBA" id="ARBA00022692"/>
    </source>
</evidence>
<feature type="compositionally biased region" description="Low complexity" evidence="9">
    <location>
        <begin position="1031"/>
        <end position="1046"/>
    </location>
</feature>
<feature type="compositionally biased region" description="Basic and acidic residues" evidence="9">
    <location>
        <begin position="1085"/>
        <end position="1094"/>
    </location>
</feature>
<evidence type="ECO:0000313" key="12">
    <source>
        <dbReference type="EMBL" id="KZT41898.1"/>
    </source>
</evidence>
<feature type="compositionally biased region" description="Low complexity" evidence="9">
    <location>
        <begin position="595"/>
        <end position="609"/>
    </location>
</feature>
<keyword evidence="7" id="KW-0446">Lipid-binding</keyword>
<evidence type="ECO:0000256" key="7">
    <source>
        <dbReference type="ARBA" id="ARBA00023121"/>
    </source>
</evidence>
<feature type="domain" description="SMP-LTD" evidence="11">
    <location>
        <begin position="203"/>
        <end position="399"/>
    </location>
</feature>
<reference evidence="12 13" key="1">
    <citation type="journal article" date="2016" name="Mol. Biol. Evol.">
        <title>Comparative Genomics of Early-Diverging Mushroom-Forming Fungi Provides Insights into the Origins of Lignocellulose Decay Capabilities.</title>
        <authorList>
            <person name="Nagy L.G."/>
            <person name="Riley R."/>
            <person name="Tritt A."/>
            <person name="Adam C."/>
            <person name="Daum C."/>
            <person name="Floudas D."/>
            <person name="Sun H."/>
            <person name="Yadav J.S."/>
            <person name="Pangilinan J."/>
            <person name="Larsson K.H."/>
            <person name="Matsuura K."/>
            <person name="Barry K."/>
            <person name="Labutti K."/>
            <person name="Kuo R."/>
            <person name="Ohm R.A."/>
            <person name="Bhattacharya S.S."/>
            <person name="Shirouzu T."/>
            <person name="Yoshinaga Y."/>
            <person name="Martin F.M."/>
            <person name="Grigoriev I.V."/>
            <person name="Hibbett D.S."/>
        </authorList>
    </citation>
    <scope>NUCLEOTIDE SEQUENCE [LARGE SCALE GENOMIC DNA]</scope>
    <source>
        <strain evidence="12 13">HHB10207 ss-3</strain>
    </source>
</reference>
<keyword evidence="5 10" id="KW-1133">Transmembrane helix</keyword>
<feature type="compositionally biased region" description="Polar residues" evidence="9">
    <location>
        <begin position="655"/>
        <end position="678"/>
    </location>
</feature>
<keyword evidence="2" id="KW-0813">Transport</keyword>
<feature type="compositionally biased region" description="Basic and acidic residues" evidence="9">
    <location>
        <begin position="731"/>
        <end position="765"/>
    </location>
</feature>
<dbReference type="GO" id="GO:0015914">
    <property type="term" value="P:phospholipid transport"/>
    <property type="evidence" value="ECO:0007669"/>
    <property type="project" value="TreeGrafter"/>
</dbReference>
<dbReference type="AlphaFoldDB" id="A0A166GQ24"/>
<dbReference type="PANTHER" id="PTHR13466">
    <property type="entry name" value="TEX2 PROTEIN-RELATED"/>
    <property type="match status" value="1"/>
</dbReference>
<proteinExistence type="predicted"/>